<evidence type="ECO:0000259" key="2">
    <source>
        <dbReference type="Pfam" id="PF12146"/>
    </source>
</evidence>
<dbReference type="InterPro" id="IPR051044">
    <property type="entry name" value="MAG_DAG_Lipase"/>
</dbReference>
<accession>A0A556R1E7</accession>
<reference evidence="3 4" key="1">
    <citation type="submission" date="2019-07" db="EMBL/GenBank/DDBJ databases">
        <title>Bifidobacterium asteroides genomes.</title>
        <authorList>
            <person name="Zheng H."/>
        </authorList>
    </citation>
    <scope>NUCLEOTIDE SEQUENCE [LARGE SCALE GENOMIC DNA]</scope>
    <source>
        <strain evidence="3 4">W8102</strain>
    </source>
</reference>
<keyword evidence="4" id="KW-1185">Reference proteome</keyword>
<dbReference type="PROSITE" id="PS51257">
    <property type="entry name" value="PROKAR_LIPOPROTEIN"/>
    <property type="match status" value="1"/>
</dbReference>
<proteinExistence type="predicted"/>
<dbReference type="Proteomes" id="UP000316508">
    <property type="component" value="Unassembled WGS sequence"/>
</dbReference>
<dbReference type="PANTHER" id="PTHR11614">
    <property type="entry name" value="PHOSPHOLIPASE-RELATED"/>
    <property type="match status" value="1"/>
</dbReference>
<evidence type="ECO:0000313" key="3">
    <source>
        <dbReference type="EMBL" id="TSJ82716.1"/>
    </source>
</evidence>
<comment type="caution">
    <text evidence="3">The sequence shown here is derived from an EMBL/GenBank/DDBJ whole genome shotgun (WGS) entry which is preliminary data.</text>
</comment>
<evidence type="ECO:0000313" key="4">
    <source>
        <dbReference type="Proteomes" id="UP000316508"/>
    </source>
</evidence>
<name>A0A556R1E7_9BIFI</name>
<evidence type="ECO:0000256" key="1">
    <source>
        <dbReference type="SAM" id="MobiDB-lite"/>
    </source>
</evidence>
<organism evidence="3 4">
    <name type="scientific">Bifidobacterium apousia</name>
    <dbReference type="NCBI Taxonomy" id="2750996"/>
    <lineage>
        <taxon>Bacteria</taxon>
        <taxon>Bacillati</taxon>
        <taxon>Actinomycetota</taxon>
        <taxon>Actinomycetes</taxon>
        <taxon>Bifidobacteriales</taxon>
        <taxon>Bifidobacteriaceae</taxon>
        <taxon>Bifidobacterium</taxon>
    </lineage>
</organism>
<dbReference type="Pfam" id="PF12146">
    <property type="entry name" value="Hydrolase_4"/>
    <property type="match status" value="1"/>
</dbReference>
<dbReference type="InterPro" id="IPR029058">
    <property type="entry name" value="AB_hydrolase_fold"/>
</dbReference>
<dbReference type="EMBL" id="VMHK01000006">
    <property type="protein sequence ID" value="TSJ82716.1"/>
    <property type="molecule type" value="Genomic_DNA"/>
</dbReference>
<dbReference type="Gene3D" id="3.40.50.1820">
    <property type="entry name" value="alpha/beta hydrolase"/>
    <property type="match status" value="1"/>
</dbReference>
<sequence length="372" mass="42063">MPIREWNVRKSRQDKAQTQMEAGPPGSGNSTCSCHGNHSAGGSILVYEDTFGKRYDTPGWMRYALADFPGLRMKRCVFRSKDGKKLAGYQYSRENPNQPGDKAEGLVVIAHGFGGGGQNTYMDVANHFTSQGFLVFTYDATGNDESAGKSVRGLPQGVEDLDQALRFVEGEQSYKGLPLFLFGQSWGGYAVGAVLNLHPEVKAAVMVSGFNRSIDMMRQPGRKIAGPAVSLILPCVSLYEHVKFGKFAGYTALDGLKKSKAGIFITQSRDDQVVPVRYSYNLFHEEFQSNPRFRFREYQDRGHAYVYYSQESVRYRKQFDHEYKEHMRRLGQKPSNESYNAYSAKHFEKSKGFELDVSLMNQMADFYRQYKS</sequence>
<feature type="compositionally biased region" description="Basic and acidic residues" evidence="1">
    <location>
        <begin position="1"/>
        <end position="15"/>
    </location>
</feature>
<gene>
    <name evidence="3" type="ORF">FPK30_07350</name>
</gene>
<feature type="domain" description="Serine aminopeptidase S33" evidence="2">
    <location>
        <begin position="102"/>
        <end position="235"/>
    </location>
</feature>
<dbReference type="InterPro" id="IPR022742">
    <property type="entry name" value="Hydrolase_4"/>
</dbReference>
<protein>
    <submittedName>
        <fullName evidence="3">Lysophospholipase</fullName>
    </submittedName>
</protein>
<feature type="region of interest" description="Disordered" evidence="1">
    <location>
        <begin position="1"/>
        <end position="32"/>
    </location>
</feature>
<dbReference type="SUPFAM" id="SSF53474">
    <property type="entry name" value="alpha/beta-Hydrolases"/>
    <property type="match status" value="1"/>
</dbReference>
<dbReference type="AlphaFoldDB" id="A0A556R1E7"/>